<comment type="caution">
    <text evidence="5">The sequence shown here is derived from an EMBL/GenBank/DDBJ whole genome shotgun (WGS) entry which is preliminary data.</text>
</comment>
<feature type="transmembrane region" description="Helical" evidence="2">
    <location>
        <begin position="38"/>
        <end position="55"/>
    </location>
</feature>
<feature type="transmembrane region" description="Helical" evidence="2">
    <location>
        <begin position="12"/>
        <end position="32"/>
    </location>
</feature>
<evidence type="ECO:0000313" key="6">
    <source>
        <dbReference type="Proteomes" id="UP000621436"/>
    </source>
</evidence>
<dbReference type="InterPro" id="IPR000160">
    <property type="entry name" value="GGDEF_dom"/>
</dbReference>
<sequence length="562" mass="64795">MKKISKDLNRIYFVLVFTFLISTFGLFLYYSMNNQLNFLPVIIIFLTGIYVARYFSIKMIRPLDKITVWADRLADGYNEACPVNPGYEELNTISDSLKKLAEKIEHKEKELDQKEQEIMISSQQIKSYNDEVTKLNKKLEYRTLYDPLTKLPNRRQFINNLKTELQAGRSGAVILIDLDNFKEVNDTLGHVYGDILLSQIGNRFLDLNDSNIFIARYGGDEFLILLKNVVKIDEVERYLKSVENCLNSSFNINDDLLNIEYSIGIALFPEDAEKTYDLITFADTAMHRAKGLFDQNKLYYNDRMFQELIKKKEIRELLKDALRNDGFKLVYQPQINLKSGKADTFEALLRLKDEDISPGEFISVAEESNLIIDIGRWVTEAAIIQLAEWQSKGLEPKPISINFSAKQLNDLSYVDFLNDKLKKHGVTADLLEIEITETVLLEKKDKSISFLNKLKKSGVKISLDDFGTGYSSLSYLTYIELDKIKFDRSLNHKFLQDNYTDTMAGLISLFHSMNLVVVAEGIEEKENFQKLSDRGCDYIQGYLFSRPVSPAAIEKIYDHNFI</sequence>
<keyword evidence="6" id="KW-1185">Reference proteome</keyword>
<name>A0A931AVL7_9FIRM</name>
<dbReference type="InterPro" id="IPR001633">
    <property type="entry name" value="EAL_dom"/>
</dbReference>
<dbReference type="Gene3D" id="3.20.20.450">
    <property type="entry name" value="EAL domain"/>
    <property type="match status" value="1"/>
</dbReference>
<dbReference type="InterPro" id="IPR035919">
    <property type="entry name" value="EAL_sf"/>
</dbReference>
<dbReference type="SMART" id="SM00267">
    <property type="entry name" value="GGDEF"/>
    <property type="match status" value="1"/>
</dbReference>
<dbReference type="SUPFAM" id="SSF55073">
    <property type="entry name" value="Nucleotide cyclase"/>
    <property type="match status" value="1"/>
</dbReference>
<gene>
    <name evidence="5" type="ORF">I0Q91_00820</name>
</gene>
<dbReference type="SUPFAM" id="SSF141868">
    <property type="entry name" value="EAL domain-like"/>
    <property type="match status" value="1"/>
</dbReference>
<dbReference type="Gene3D" id="3.30.70.270">
    <property type="match status" value="1"/>
</dbReference>
<dbReference type="Pfam" id="PF00563">
    <property type="entry name" value="EAL"/>
    <property type="match status" value="1"/>
</dbReference>
<dbReference type="CDD" id="cd01948">
    <property type="entry name" value="EAL"/>
    <property type="match status" value="1"/>
</dbReference>
<evidence type="ECO:0000259" key="3">
    <source>
        <dbReference type="PROSITE" id="PS50883"/>
    </source>
</evidence>
<keyword evidence="2" id="KW-0472">Membrane</keyword>
<dbReference type="SMART" id="SM00052">
    <property type="entry name" value="EAL"/>
    <property type="match status" value="1"/>
</dbReference>
<dbReference type="EMBL" id="JADPIE010000001">
    <property type="protein sequence ID" value="MBF8435608.1"/>
    <property type="molecule type" value="Genomic_DNA"/>
</dbReference>
<protein>
    <submittedName>
        <fullName evidence="5">EAL domain-containing protein</fullName>
    </submittedName>
</protein>
<dbReference type="GO" id="GO:0071111">
    <property type="term" value="F:cyclic-guanylate-specific phosphodiesterase activity"/>
    <property type="evidence" value="ECO:0007669"/>
    <property type="project" value="InterPro"/>
</dbReference>
<dbReference type="AlphaFoldDB" id="A0A931AVL7"/>
<evidence type="ECO:0000256" key="1">
    <source>
        <dbReference type="SAM" id="Coils"/>
    </source>
</evidence>
<evidence type="ECO:0000256" key="2">
    <source>
        <dbReference type="SAM" id="Phobius"/>
    </source>
</evidence>
<feature type="domain" description="GGDEF" evidence="4">
    <location>
        <begin position="169"/>
        <end position="303"/>
    </location>
</feature>
<dbReference type="PROSITE" id="PS50883">
    <property type="entry name" value="EAL"/>
    <property type="match status" value="1"/>
</dbReference>
<feature type="coiled-coil region" evidence="1">
    <location>
        <begin position="87"/>
        <end position="131"/>
    </location>
</feature>
<dbReference type="CDD" id="cd01949">
    <property type="entry name" value="GGDEF"/>
    <property type="match status" value="1"/>
</dbReference>
<dbReference type="PROSITE" id="PS50887">
    <property type="entry name" value="GGDEF"/>
    <property type="match status" value="1"/>
</dbReference>
<dbReference type="PANTHER" id="PTHR33121">
    <property type="entry name" value="CYCLIC DI-GMP PHOSPHODIESTERASE PDEF"/>
    <property type="match status" value="1"/>
</dbReference>
<reference evidence="5" key="1">
    <citation type="submission" date="2020-11" db="EMBL/GenBank/DDBJ databases">
        <title>Halonatronomonas betainensis gen. nov., sp. nov. a novel haloalkaliphilic representative of the family Halanaerobiacae capable of betaine degradation.</title>
        <authorList>
            <person name="Boltyanskaya Y."/>
            <person name="Kevbrin V."/>
            <person name="Detkova E."/>
            <person name="Grouzdev D.S."/>
            <person name="Koziaeva V."/>
            <person name="Zhilina T."/>
        </authorList>
    </citation>
    <scope>NUCLEOTIDE SEQUENCE</scope>
    <source>
        <strain evidence="5">Z-7014</strain>
    </source>
</reference>
<dbReference type="Pfam" id="PF00990">
    <property type="entry name" value="GGDEF"/>
    <property type="match status" value="1"/>
</dbReference>
<dbReference type="NCBIfam" id="TIGR00254">
    <property type="entry name" value="GGDEF"/>
    <property type="match status" value="1"/>
</dbReference>
<dbReference type="InterPro" id="IPR050706">
    <property type="entry name" value="Cyclic-di-GMP_PDE-like"/>
</dbReference>
<organism evidence="5 6">
    <name type="scientific">Halonatronomonas betaini</name>
    <dbReference type="NCBI Taxonomy" id="2778430"/>
    <lineage>
        <taxon>Bacteria</taxon>
        <taxon>Bacillati</taxon>
        <taxon>Bacillota</taxon>
        <taxon>Clostridia</taxon>
        <taxon>Halanaerobiales</taxon>
        <taxon>Halarsenatibacteraceae</taxon>
        <taxon>Halonatronomonas</taxon>
    </lineage>
</organism>
<evidence type="ECO:0000313" key="5">
    <source>
        <dbReference type="EMBL" id="MBF8435608.1"/>
    </source>
</evidence>
<keyword evidence="1" id="KW-0175">Coiled coil</keyword>
<dbReference type="Proteomes" id="UP000621436">
    <property type="component" value="Unassembled WGS sequence"/>
</dbReference>
<dbReference type="PANTHER" id="PTHR33121:SF70">
    <property type="entry name" value="SIGNALING PROTEIN YKOW"/>
    <property type="match status" value="1"/>
</dbReference>
<feature type="domain" description="EAL" evidence="3">
    <location>
        <begin position="311"/>
        <end position="561"/>
    </location>
</feature>
<proteinExistence type="predicted"/>
<dbReference type="RefSeq" id="WP_270452251.1">
    <property type="nucleotide sequence ID" value="NZ_JADPIE010000001.1"/>
</dbReference>
<dbReference type="InterPro" id="IPR029787">
    <property type="entry name" value="Nucleotide_cyclase"/>
</dbReference>
<keyword evidence="2" id="KW-1133">Transmembrane helix</keyword>
<accession>A0A931AVL7</accession>
<dbReference type="InterPro" id="IPR043128">
    <property type="entry name" value="Rev_trsase/Diguanyl_cyclase"/>
</dbReference>
<evidence type="ECO:0000259" key="4">
    <source>
        <dbReference type="PROSITE" id="PS50887"/>
    </source>
</evidence>
<keyword evidence="2" id="KW-0812">Transmembrane</keyword>